<protein>
    <recommendedName>
        <fullName evidence="3">GH18 domain-containing protein</fullName>
    </recommendedName>
</protein>
<reference evidence="4" key="1">
    <citation type="submission" date="2025-08" db="UniProtKB">
        <authorList>
            <consortium name="Ensembl"/>
        </authorList>
    </citation>
    <scope>IDENTIFICATION</scope>
</reference>
<feature type="region of interest" description="Disordered" evidence="2">
    <location>
        <begin position="394"/>
        <end position="422"/>
    </location>
</feature>
<dbReference type="InterPro" id="IPR001223">
    <property type="entry name" value="Glyco_hydro18_cat"/>
</dbReference>
<dbReference type="InterPro" id="IPR050314">
    <property type="entry name" value="Glycosyl_Hydrlase_18"/>
</dbReference>
<dbReference type="PANTHER" id="PTHR11177">
    <property type="entry name" value="CHITINASE"/>
    <property type="match status" value="1"/>
</dbReference>
<dbReference type="InterPro" id="IPR029070">
    <property type="entry name" value="Chitinase_insertion_sf"/>
</dbReference>
<dbReference type="SUPFAM" id="SSF54556">
    <property type="entry name" value="Chitinase insertion domain"/>
    <property type="match status" value="1"/>
</dbReference>
<proteinExistence type="predicted"/>
<evidence type="ECO:0000256" key="2">
    <source>
        <dbReference type="SAM" id="MobiDB-lite"/>
    </source>
</evidence>
<dbReference type="Gene3D" id="3.20.20.80">
    <property type="entry name" value="Glycosidases"/>
    <property type="match status" value="1"/>
</dbReference>
<evidence type="ECO:0000259" key="3">
    <source>
        <dbReference type="PROSITE" id="PS51910"/>
    </source>
</evidence>
<accession>A0A8C6UXF0</accession>
<keyword evidence="1" id="KW-1015">Disulfide bond</keyword>
<dbReference type="FunFam" id="3.10.50.10:FF:000001">
    <property type="entry name" value="Chitinase 3-like 1"/>
    <property type="match status" value="1"/>
</dbReference>
<dbReference type="SMART" id="SM00636">
    <property type="entry name" value="Glyco_18"/>
    <property type="match status" value="1"/>
</dbReference>
<evidence type="ECO:0000313" key="4">
    <source>
        <dbReference type="Ensembl" id="ENSNMLP00000039356.1"/>
    </source>
</evidence>
<feature type="compositionally biased region" description="Polar residues" evidence="2">
    <location>
        <begin position="394"/>
        <end position="416"/>
    </location>
</feature>
<dbReference type="GO" id="GO:0008061">
    <property type="term" value="F:chitin binding"/>
    <property type="evidence" value="ECO:0007669"/>
    <property type="project" value="InterPro"/>
</dbReference>
<organism evidence="4 5">
    <name type="scientific">Neogobius melanostomus</name>
    <name type="common">round goby</name>
    <dbReference type="NCBI Taxonomy" id="47308"/>
    <lineage>
        <taxon>Eukaryota</taxon>
        <taxon>Metazoa</taxon>
        <taxon>Chordata</taxon>
        <taxon>Craniata</taxon>
        <taxon>Vertebrata</taxon>
        <taxon>Euteleostomi</taxon>
        <taxon>Actinopterygii</taxon>
        <taxon>Neopterygii</taxon>
        <taxon>Teleostei</taxon>
        <taxon>Neoteleostei</taxon>
        <taxon>Acanthomorphata</taxon>
        <taxon>Gobiaria</taxon>
        <taxon>Gobiiformes</taxon>
        <taxon>Gobioidei</taxon>
        <taxon>Gobiidae</taxon>
        <taxon>Benthophilinae</taxon>
        <taxon>Neogobiini</taxon>
        <taxon>Neogobius</taxon>
    </lineage>
</organism>
<dbReference type="AlphaFoldDB" id="A0A8C6UXF0"/>
<dbReference type="PROSITE" id="PS51910">
    <property type="entry name" value="GH18_2"/>
    <property type="match status" value="1"/>
</dbReference>
<dbReference type="Ensembl" id="ENSNMLT00000043785.1">
    <property type="protein sequence ID" value="ENSNMLP00000039356.1"/>
    <property type="gene ID" value="ENSNMLG00000024209.1"/>
</dbReference>
<keyword evidence="5" id="KW-1185">Reference proteome</keyword>
<dbReference type="PANTHER" id="PTHR11177:SF332">
    <property type="entry name" value="CHITINASE"/>
    <property type="match status" value="1"/>
</dbReference>
<evidence type="ECO:0000313" key="5">
    <source>
        <dbReference type="Proteomes" id="UP000694523"/>
    </source>
</evidence>
<dbReference type="Proteomes" id="UP000694523">
    <property type="component" value="Unplaced"/>
</dbReference>
<reference evidence="4" key="2">
    <citation type="submission" date="2025-09" db="UniProtKB">
        <authorList>
            <consortium name="Ensembl"/>
        </authorList>
    </citation>
    <scope>IDENTIFICATION</scope>
</reference>
<sequence length="522" mass="58367">DPFMHGLLRVSETDNIIFFSASTFKLVCHFANWSQYRTEKGQFMVQDIDPFLCTHLVYDFPHFTEETNRQVTFLLFIHFFPNLICRNSELKTLLSVQEPSNEQKFSQMLSTAANRKTFILSSINFLRAYDFDGLELDWDHPGKDKHKFTQLCKELKSAFDKESIGDGGTRLLLSVSMTPLRDVFTLQHYEVIELAKILNFITVKAFDLSLPKVAAHHSPLYSSNNASIVTHLLDQEAPTKNLLLGFAVHARSYTLSTEESSPGAPVNGPAPPGPYTHEMGIWSYYEVTCVASNASPNWIDSQYVPYAVKSSQWVGYDNKKSFGAKVTYLKNLHLGGAAVWSIDLDDFSGKNCHQGRYPLISHLKAELKEGENRQLFLLIVFLLFGCSIELNNTTPIDPQNPQTTDRPHSVNSPATGGSSGRVDPNCFNNITVEYPDPSLCRGRADGRYQTLVEPPLSYTCALGRAYLTECPTVHSRGVQHQGTGSYSAFSSPLCSISAVCIGDVFLDGLTYCNTFVCYLLSF</sequence>
<dbReference type="InterPro" id="IPR011583">
    <property type="entry name" value="Chitinase_II/V-like_cat"/>
</dbReference>
<dbReference type="GO" id="GO:0005975">
    <property type="term" value="P:carbohydrate metabolic process"/>
    <property type="evidence" value="ECO:0007669"/>
    <property type="project" value="InterPro"/>
</dbReference>
<dbReference type="Pfam" id="PF00704">
    <property type="entry name" value="Glyco_hydro_18"/>
    <property type="match status" value="1"/>
</dbReference>
<feature type="domain" description="GH18" evidence="3">
    <location>
        <begin position="24"/>
        <end position="370"/>
    </location>
</feature>
<dbReference type="InterPro" id="IPR017853">
    <property type="entry name" value="GH"/>
</dbReference>
<evidence type="ECO:0000256" key="1">
    <source>
        <dbReference type="ARBA" id="ARBA00023157"/>
    </source>
</evidence>
<name>A0A8C6UXF0_9GOBI</name>
<dbReference type="SUPFAM" id="SSF51445">
    <property type="entry name" value="(Trans)glycosidases"/>
    <property type="match status" value="1"/>
</dbReference>
<dbReference type="GO" id="GO:0005576">
    <property type="term" value="C:extracellular region"/>
    <property type="evidence" value="ECO:0007669"/>
    <property type="project" value="TreeGrafter"/>
</dbReference>
<dbReference type="Gene3D" id="3.10.50.10">
    <property type="match status" value="1"/>
</dbReference>